<dbReference type="SMART" id="SM00737">
    <property type="entry name" value="ML"/>
    <property type="match status" value="1"/>
</dbReference>
<proteinExistence type="inferred from homology"/>
<comment type="similarity">
    <text evidence="2">Belongs to the NPC2 family.</text>
</comment>
<accession>A0AAN9BH10</accession>
<dbReference type="GO" id="GO:0015918">
    <property type="term" value="P:sterol transport"/>
    <property type="evidence" value="ECO:0007669"/>
    <property type="project" value="InterPro"/>
</dbReference>
<organism evidence="6 7">
    <name type="scientific">Littorina saxatilis</name>
    <dbReference type="NCBI Taxonomy" id="31220"/>
    <lineage>
        <taxon>Eukaryota</taxon>
        <taxon>Metazoa</taxon>
        <taxon>Spiralia</taxon>
        <taxon>Lophotrochozoa</taxon>
        <taxon>Mollusca</taxon>
        <taxon>Gastropoda</taxon>
        <taxon>Caenogastropoda</taxon>
        <taxon>Littorinimorpha</taxon>
        <taxon>Littorinoidea</taxon>
        <taxon>Littorinidae</taxon>
        <taxon>Littorina</taxon>
    </lineage>
</organism>
<dbReference type="InterPro" id="IPR039670">
    <property type="entry name" value="NPC2-like"/>
</dbReference>
<dbReference type="Gene3D" id="2.60.40.770">
    <property type="match status" value="1"/>
</dbReference>
<evidence type="ECO:0000256" key="3">
    <source>
        <dbReference type="ARBA" id="ARBA00022525"/>
    </source>
</evidence>
<dbReference type="AlphaFoldDB" id="A0AAN9BH10"/>
<feature type="signal peptide" evidence="4">
    <location>
        <begin position="1"/>
        <end position="16"/>
    </location>
</feature>
<keyword evidence="7" id="KW-1185">Reference proteome</keyword>
<dbReference type="Proteomes" id="UP001374579">
    <property type="component" value="Unassembled WGS sequence"/>
</dbReference>
<dbReference type="FunFam" id="2.60.40.770:FF:000001">
    <property type="entry name" value="NPC intracellular cholesterol transporter 2"/>
    <property type="match status" value="1"/>
</dbReference>
<keyword evidence="3" id="KW-0964">Secreted</keyword>
<name>A0AAN9BH10_9CAEN</name>
<evidence type="ECO:0000256" key="4">
    <source>
        <dbReference type="SAM" id="SignalP"/>
    </source>
</evidence>
<sequence length="148" mass="16226">MATLSLLAFFLPLAASVPVDFFKPCDSVGKINSLDVTPCVGSGLCQFPRGQDITINVNFTMGSEITAAKPAVFAYLGFLKVPEPFPMEQDSCGHFSRNCPLAANIEQTYTTHVLIKDAYPKIRVVAEWQIRDQNDQIVICFAVPVQVV</sequence>
<dbReference type="PANTHER" id="PTHR11306">
    <property type="entry name" value="NIEMANN PICK TYPE C2 PROTEIN NPC2-RELATED"/>
    <property type="match status" value="1"/>
</dbReference>
<reference evidence="6 7" key="1">
    <citation type="submission" date="2024-02" db="EMBL/GenBank/DDBJ databases">
        <title>Chromosome-scale genome assembly of the rough periwinkle Littorina saxatilis.</title>
        <authorList>
            <person name="De Jode A."/>
            <person name="Faria R."/>
            <person name="Formenti G."/>
            <person name="Sims Y."/>
            <person name="Smith T.P."/>
            <person name="Tracey A."/>
            <person name="Wood J.M.D."/>
            <person name="Zagrodzka Z.B."/>
            <person name="Johannesson K."/>
            <person name="Butlin R.K."/>
            <person name="Leder E.H."/>
        </authorList>
    </citation>
    <scope>NUCLEOTIDE SEQUENCE [LARGE SCALE GENOMIC DNA]</scope>
    <source>
        <strain evidence="6">Snail1</strain>
        <tissue evidence="6">Muscle</tissue>
    </source>
</reference>
<evidence type="ECO:0000256" key="2">
    <source>
        <dbReference type="ARBA" id="ARBA00006370"/>
    </source>
</evidence>
<dbReference type="Pfam" id="PF02221">
    <property type="entry name" value="E1_DerP2_DerF2"/>
    <property type="match status" value="1"/>
</dbReference>
<comment type="caution">
    <text evidence="6">The sequence shown here is derived from an EMBL/GenBank/DDBJ whole genome shotgun (WGS) entry which is preliminary data.</text>
</comment>
<evidence type="ECO:0000259" key="5">
    <source>
        <dbReference type="SMART" id="SM00737"/>
    </source>
</evidence>
<dbReference type="InterPro" id="IPR003172">
    <property type="entry name" value="ML_dom"/>
</dbReference>
<protein>
    <recommendedName>
        <fullName evidence="5">MD-2-related lipid-recognition domain-containing protein</fullName>
    </recommendedName>
</protein>
<comment type="subcellular location">
    <subcellularLocation>
        <location evidence="1">Secreted</location>
    </subcellularLocation>
</comment>
<dbReference type="GO" id="GO:0005576">
    <property type="term" value="C:extracellular region"/>
    <property type="evidence" value="ECO:0007669"/>
    <property type="project" value="UniProtKB-SubCell"/>
</dbReference>
<dbReference type="GO" id="GO:0032934">
    <property type="term" value="F:sterol binding"/>
    <property type="evidence" value="ECO:0007669"/>
    <property type="project" value="InterPro"/>
</dbReference>
<gene>
    <name evidence="6" type="ORF">V1264_018082</name>
</gene>
<evidence type="ECO:0000313" key="7">
    <source>
        <dbReference type="Proteomes" id="UP001374579"/>
    </source>
</evidence>
<feature type="chain" id="PRO_5042969117" description="MD-2-related lipid-recognition domain-containing protein" evidence="4">
    <location>
        <begin position="17"/>
        <end position="148"/>
    </location>
</feature>
<dbReference type="InterPro" id="IPR014756">
    <property type="entry name" value="Ig_E-set"/>
</dbReference>
<dbReference type="EMBL" id="JBAMIC010000008">
    <property type="protein sequence ID" value="KAK7103120.1"/>
    <property type="molecule type" value="Genomic_DNA"/>
</dbReference>
<dbReference type="SUPFAM" id="SSF81296">
    <property type="entry name" value="E set domains"/>
    <property type="match status" value="1"/>
</dbReference>
<dbReference type="PANTHER" id="PTHR11306:SF68">
    <property type="entry name" value="NPC INTRACELLULAR CHOLESTEROL TRANSPORTER 2"/>
    <property type="match status" value="1"/>
</dbReference>
<feature type="domain" description="MD-2-related lipid-recognition" evidence="5">
    <location>
        <begin position="22"/>
        <end position="145"/>
    </location>
</feature>
<keyword evidence="4" id="KW-0732">Signal</keyword>
<evidence type="ECO:0000256" key="1">
    <source>
        <dbReference type="ARBA" id="ARBA00004613"/>
    </source>
</evidence>
<evidence type="ECO:0000313" key="6">
    <source>
        <dbReference type="EMBL" id="KAK7103120.1"/>
    </source>
</evidence>